<evidence type="ECO:0000313" key="2">
    <source>
        <dbReference type="Proteomes" id="UP001311232"/>
    </source>
</evidence>
<organism evidence="1 2">
    <name type="scientific">Crenichthys baileyi</name>
    <name type="common">White River springfish</name>
    <dbReference type="NCBI Taxonomy" id="28760"/>
    <lineage>
        <taxon>Eukaryota</taxon>
        <taxon>Metazoa</taxon>
        <taxon>Chordata</taxon>
        <taxon>Craniata</taxon>
        <taxon>Vertebrata</taxon>
        <taxon>Euteleostomi</taxon>
        <taxon>Actinopterygii</taxon>
        <taxon>Neopterygii</taxon>
        <taxon>Teleostei</taxon>
        <taxon>Neoteleostei</taxon>
        <taxon>Acanthomorphata</taxon>
        <taxon>Ovalentaria</taxon>
        <taxon>Atherinomorphae</taxon>
        <taxon>Cyprinodontiformes</taxon>
        <taxon>Goodeidae</taxon>
        <taxon>Crenichthys</taxon>
    </lineage>
</organism>
<evidence type="ECO:0000313" key="1">
    <source>
        <dbReference type="EMBL" id="KAK5601600.1"/>
    </source>
</evidence>
<reference evidence="1 2" key="1">
    <citation type="submission" date="2021-06" db="EMBL/GenBank/DDBJ databases">
        <authorList>
            <person name="Palmer J.M."/>
        </authorList>
    </citation>
    <scope>NUCLEOTIDE SEQUENCE [LARGE SCALE GENOMIC DNA]</scope>
    <source>
        <strain evidence="1 2">MEX-2019</strain>
        <tissue evidence="1">Muscle</tissue>
    </source>
</reference>
<gene>
    <name evidence="1" type="ORF">CRENBAI_023426</name>
</gene>
<comment type="caution">
    <text evidence="1">The sequence shown here is derived from an EMBL/GenBank/DDBJ whole genome shotgun (WGS) entry which is preliminary data.</text>
</comment>
<dbReference type="EMBL" id="JAHHUM010002662">
    <property type="protein sequence ID" value="KAK5601600.1"/>
    <property type="molecule type" value="Genomic_DNA"/>
</dbReference>
<keyword evidence="2" id="KW-1185">Reference proteome</keyword>
<dbReference type="AlphaFoldDB" id="A0AAV9R0R4"/>
<name>A0AAV9R0R4_9TELE</name>
<dbReference type="Proteomes" id="UP001311232">
    <property type="component" value="Unassembled WGS sequence"/>
</dbReference>
<accession>A0AAV9R0R4</accession>
<proteinExistence type="predicted"/>
<sequence length="205" mass="21594">MTISGYAAGSPAVMTISGYAAEIVPAVNDNIRLSFDDQQRHVRLSFWRLGGSSHCFVTNPRPPSSLPLVGAFDWPPALMTPFPLSQLRASERRLKNSSNPPTKHCRGCPALATVPAAASPGPASAAVLLQSRLSNRSSRSPGFDVLFYSGHPTIFPASFISSMDSLQSLISSFTQLLGAFASNSATSALPLLSPPSSNPLLGSSH</sequence>
<protein>
    <submittedName>
        <fullName evidence="1">Uncharacterized protein</fullName>
    </submittedName>
</protein>